<feature type="compositionally biased region" description="Polar residues" evidence="1">
    <location>
        <begin position="325"/>
        <end position="335"/>
    </location>
</feature>
<organism evidence="2 3">
    <name type="scientific">Durusdinium trenchii</name>
    <dbReference type="NCBI Taxonomy" id="1381693"/>
    <lineage>
        <taxon>Eukaryota</taxon>
        <taxon>Sar</taxon>
        <taxon>Alveolata</taxon>
        <taxon>Dinophyceae</taxon>
        <taxon>Suessiales</taxon>
        <taxon>Symbiodiniaceae</taxon>
        <taxon>Durusdinium</taxon>
    </lineage>
</organism>
<comment type="caution">
    <text evidence="2">The sequence shown here is derived from an EMBL/GenBank/DDBJ whole genome shotgun (WGS) entry which is preliminary data.</text>
</comment>
<sequence length="461" mass="50524">MLLDPKLNFPKADKNKPVWMKVRMGRENPKVKKSQVDVTKPNRAGDLNNNSKSRWTESSTNIKKPNCALPHAGNGKSKRAGCRRNIGGSRCKGSNTSKANSIREMERTNDTLPRCACSMTGNMKTGPTRAMPNSDEGLSMQPKLCEKTEKPVCKRSNTDRSGPDHAKLCTGKKESGTAQSGAKRGEPIITGSGAEMENSGLALLIGNIMKPGLKQLLSSKDEPGSRKSTTNKAKPSCAQDRADSKGSDLVASMTKSEKRKPRHPMPNKDSLSPTRAKPCTNVKGPMCKESKTDATRSTCARDRTGKEKPRCKKSKASRLGPKRATPSTRKLNSTCAKDWIDVKGDPKAHGAKAKVAEPEHPNDLKEECKKDEKPKRAWSKAKDIESNRAVLRANEGDPKCAVSMADGEETKPARARPKSNAMKSKHEGLRSKMERSIWRKSKAKSAEPICPEDRMNKKESR</sequence>
<gene>
    <name evidence="2" type="ORF">SCF082_LOCUS33334</name>
</gene>
<protein>
    <submittedName>
        <fullName evidence="2">Uncharacterized protein</fullName>
    </submittedName>
</protein>
<name>A0ABP0NM96_9DINO</name>
<evidence type="ECO:0000313" key="3">
    <source>
        <dbReference type="Proteomes" id="UP001642464"/>
    </source>
</evidence>
<accession>A0ABP0NM96</accession>
<feature type="compositionally biased region" description="Basic and acidic residues" evidence="1">
    <location>
        <begin position="451"/>
        <end position="461"/>
    </location>
</feature>
<feature type="compositionally biased region" description="Basic and acidic residues" evidence="1">
    <location>
        <begin position="338"/>
        <end position="386"/>
    </location>
</feature>
<feature type="compositionally biased region" description="Polar residues" evidence="1">
    <location>
        <begin position="47"/>
        <end position="63"/>
    </location>
</feature>
<evidence type="ECO:0000256" key="1">
    <source>
        <dbReference type="SAM" id="MobiDB-lite"/>
    </source>
</evidence>
<feature type="compositionally biased region" description="Basic and acidic residues" evidence="1">
    <location>
        <begin position="144"/>
        <end position="175"/>
    </location>
</feature>
<proteinExistence type="predicted"/>
<feature type="region of interest" description="Disordered" evidence="1">
    <location>
        <begin position="25"/>
        <end position="81"/>
    </location>
</feature>
<dbReference type="EMBL" id="CAXAMM010029557">
    <property type="protein sequence ID" value="CAK9064902.1"/>
    <property type="molecule type" value="Genomic_DNA"/>
</dbReference>
<dbReference type="Proteomes" id="UP001642464">
    <property type="component" value="Unassembled WGS sequence"/>
</dbReference>
<feature type="compositionally biased region" description="Basic and acidic residues" evidence="1">
    <location>
        <begin position="286"/>
        <end position="308"/>
    </location>
</feature>
<feature type="compositionally biased region" description="Basic and acidic residues" evidence="1">
    <location>
        <begin position="424"/>
        <end position="437"/>
    </location>
</feature>
<reference evidence="2 3" key="1">
    <citation type="submission" date="2024-02" db="EMBL/GenBank/DDBJ databases">
        <authorList>
            <person name="Chen Y."/>
            <person name="Shah S."/>
            <person name="Dougan E. K."/>
            <person name="Thang M."/>
            <person name="Chan C."/>
        </authorList>
    </citation>
    <scope>NUCLEOTIDE SEQUENCE [LARGE SCALE GENOMIC DNA]</scope>
</reference>
<feature type="region of interest" description="Disordered" evidence="1">
    <location>
        <begin position="215"/>
        <end position="461"/>
    </location>
</feature>
<evidence type="ECO:0000313" key="2">
    <source>
        <dbReference type="EMBL" id="CAK9064902.1"/>
    </source>
</evidence>
<feature type="region of interest" description="Disordered" evidence="1">
    <location>
        <begin position="113"/>
        <end position="193"/>
    </location>
</feature>
<keyword evidence="3" id="KW-1185">Reference proteome</keyword>